<gene>
    <name evidence="2" type="ORF">METZ01_LOCUS180364</name>
</gene>
<dbReference type="InterPro" id="IPR012334">
    <property type="entry name" value="Pectin_lyas_fold"/>
</dbReference>
<protein>
    <recommendedName>
        <fullName evidence="1">Right handed beta helix domain-containing protein</fullName>
    </recommendedName>
</protein>
<evidence type="ECO:0000313" key="2">
    <source>
        <dbReference type="EMBL" id="SVB27510.1"/>
    </source>
</evidence>
<feature type="non-terminal residue" evidence="2">
    <location>
        <position position="639"/>
    </location>
</feature>
<dbReference type="Gene3D" id="2.160.20.10">
    <property type="entry name" value="Single-stranded right-handed beta-helix, Pectin lyase-like"/>
    <property type="match status" value="2"/>
</dbReference>
<dbReference type="Pfam" id="PF13229">
    <property type="entry name" value="Beta_helix"/>
    <property type="match status" value="1"/>
</dbReference>
<dbReference type="AlphaFoldDB" id="A0A382CN19"/>
<evidence type="ECO:0000259" key="1">
    <source>
        <dbReference type="Pfam" id="PF13229"/>
    </source>
</evidence>
<dbReference type="Gene3D" id="2.60.40.10">
    <property type="entry name" value="Immunoglobulins"/>
    <property type="match status" value="1"/>
</dbReference>
<dbReference type="SMART" id="SM00710">
    <property type="entry name" value="PbH1"/>
    <property type="match status" value="8"/>
</dbReference>
<dbReference type="InterPro" id="IPR017868">
    <property type="entry name" value="Filamin/ABP280_repeat-like"/>
</dbReference>
<proteinExistence type="predicted"/>
<dbReference type="EMBL" id="UINC01035307">
    <property type="protein sequence ID" value="SVB27510.1"/>
    <property type="molecule type" value="Genomic_DNA"/>
</dbReference>
<organism evidence="2">
    <name type="scientific">marine metagenome</name>
    <dbReference type="NCBI Taxonomy" id="408172"/>
    <lineage>
        <taxon>unclassified sequences</taxon>
        <taxon>metagenomes</taxon>
        <taxon>ecological metagenomes</taxon>
    </lineage>
</organism>
<dbReference type="PROSITE" id="PS50194">
    <property type="entry name" value="FILAMIN_REPEAT"/>
    <property type="match status" value="1"/>
</dbReference>
<accession>A0A382CN19</accession>
<feature type="domain" description="Right handed beta helix" evidence="1">
    <location>
        <begin position="4"/>
        <end position="180"/>
    </location>
</feature>
<dbReference type="InterPro" id="IPR006626">
    <property type="entry name" value="PbH1"/>
</dbReference>
<reference evidence="2" key="1">
    <citation type="submission" date="2018-05" db="EMBL/GenBank/DDBJ databases">
        <authorList>
            <person name="Lanie J.A."/>
            <person name="Ng W.-L."/>
            <person name="Kazmierczak K.M."/>
            <person name="Andrzejewski T.M."/>
            <person name="Davidsen T.M."/>
            <person name="Wayne K.J."/>
            <person name="Tettelin H."/>
            <person name="Glass J.I."/>
            <person name="Rusch D."/>
            <person name="Podicherti R."/>
            <person name="Tsui H.-C.T."/>
            <person name="Winkler M.E."/>
        </authorList>
    </citation>
    <scope>NUCLEOTIDE SEQUENCE</scope>
</reference>
<sequence length="639" mass="67322">MRIKYSDHTVISGLTIRNGRIASSSGEGDDGGGIYISNCDSVRLEHLVIEDNYAEGAGGGVSSNTDYFVMEHCRVKNNMVDGDYSPAGGIYSRSSNSYFNECIVEGNTGTRCGGADISDATIVNSIFRNNVMTETSWAYGGAIITRSTMINCLVTGNTNGGLTSSTTNYLYNVTIANNTVSGLVVGGSTETILVNSIVYANETNIELPSEGAKLTINYSNIDGGEEDIEIDDGIVIWGDGNISDDPLFTAAGSGDFSLDNGSPSIDTGHPNGIYNDTDGTRNDMGYNGGTGLFIDETELDFGYGNLNNTNTQSFTITNGRAAAIILDSYSVPEGSPFSTETSFPVTIGSISTTPDDYSSTISFNFTPTAIGTYSQALVITSDDIPGSPFEIDLSGIAVDISGGVVNVPDQIPTIQDAIGLSQDGDTVLVSAGTYAENISFNGKNIVVLGEDRETTIIDGGNQGTVVNFGDYSDNLEDALDTSAVLAGFTIRNGSGAMGGGISLIYCSPILRDLIIEENYGTQAGGIYAEYKAGHDEWGDDEPGTVLENIIIRNNQSNWCSGVFIKTANYEWPPYIEKIKLNNLLIENNDIGIPGAGPIDGDYVILKNSIIRDNVGGNNGGGGGAFNNATLINVLVEGNR</sequence>
<dbReference type="InterPro" id="IPR013783">
    <property type="entry name" value="Ig-like_fold"/>
</dbReference>
<name>A0A382CN19_9ZZZZ</name>
<dbReference type="InterPro" id="IPR039448">
    <property type="entry name" value="Beta_helix"/>
</dbReference>
<dbReference type="SUPFAM" id="SSF51126">
    <property type="entry name" value="Pectin lyase-like"/>
    <property type="match status" value="2"/>
</dbReference>
<dbReference type="InterPro" id="IPR011050">
    <property type="entry name" value="Pectin_lyase_fold/virulence"/>
</dbReference>